<dbReference type="Proteomes" id="UP000037729">
    <property type="component" value="Unassembled WGS sequence"/>
</dbReference>
<dbReference type="EMBL" id="LIUF01000002">
    <property type="protein sequence ID" value="KOX93732.1"/>
    <property type="molecule type" value="Genomic_DNA"/>
</dbReference>
<dbReference type="PROSITE" id="PS51186">
    <property type="entry name" value="GNAT"/>
    <property type="match status" value="1"/>
</dbReference>
<dbReference type="Pfam" id="PF13527">
    <property type="entry name" value="Acetyltransf_9"/>
    <property type="match status" value="1"/>
</dbReference>
<comment type="caution">
    <text evidence="2">The sequence shown here is derived from an EMBL/GenBank/DDBJ whole genome shotgun (WGS) entry which is preliminary data.</text>
</comment>
<reference evidence="2 3" key="1">
    <citation type="submission" date="2015-08" db="EMBL/GenBank/DDBJ databases">
        <title>Genomes of Isolates from Cabo Rojo, PR.</title>
        <authorList>
            <person name="Sanchez-Nieves R.L."/>
            <person name="Montalvo-Rodriguez R."/>
        </authorList>
    </citation>
    <scope>NUCLEOTIDE SEQUENCE [LARGE SCALE GENOMIC DNA]</scope>
    <source>
        <strain evidence="2 3">SL3</strain>
    </source>
</reference>
<dbReference type="GO" id="GO:0030649">
    <property type="term" value="P:aminoglycoside antibiotic catabolic process"/>
    <property type="evidence" value="ECO:0007669"/>
    <property type="project" value="TreeGrafter"/>
</dbReference>
<dbReference type="PANTHER" id="PTHR37817:SF1">
    <property type="entry name" value="N-ACETYLTRANSFERASE EIS"/>
    <property type="match status" value="1"/>
</dbReference>
<feature type="domain" description="N-acetyltransferase" evidence="1">
    <location>
        <begin position="2"/>
        <end position="145"/>
    </location>
</feature>
<dbReference type="InterPro" id="IPR025559">
    <property type="entry name" value="Eis_dom"/>
</dbReference>
<name>A0A0M9AKA1_9EURY</name>
<dbReference type="PATRIC" id="fig|1705562.3.peg.2540"/>
<evidence type="ECO:0000313" key="3">
    <source>
        <dbReference type="Proteomes" id="UP000037729"/>
    </source>
</evidence>
<dbReference type="SUPFAM" id="SSF55729">
    <property type="entry name" value="Acyl-CoA N-acyltransferases (Nat)"/>
    <property type="match status" value="1"/>
</dbReference>
<gene>
    <name evidence="2" type="ORF">AMS69_07365</name>
</gene>
<dbReference type="Gene3D" id="3.40.630.30">
    <property type="match status" value="2"/>
</dbReference>
<dbReference type="STRING" id="1705562.AMS69_07365"/>
<dbReference type="InterPro" id="IPR016181">
    <property type="entry name" value="Acyl_CoA_acyltransferase"/>
</dbReference>
<dbReference type="InterPro" id="IPR036527">
    <property type="entry name" value="SCP2_sterol-bd_dom_sf"/>
</dbReference>
<sequence>MSEFRPIPTTDREACQRILQYAFTPETGPVTPDPDGDWPPSLFDQRGLYDGDTLRAVCKLYYLDTTVRGEAATVGGLGAVATPPEHRGQGYAADLCRHALREYREADVGFVTLWPFSTPFYRRLGWGTANTYRRFDLPPSTLPDDDIAGQMVTLDADDWERLRRVETVAADGTALSLRRSEAWWRERTLADWDGDGVPYCYGYERDGDLCGYLVYTVADDAANTLSVSNFAAVDEEARRALLAFLGNHGAQVERVTLQLPPDAPLLHRVADPGAVDCTVEAGPMVRLTDVGSLERFDWPGGDLDCTLSVSDPLLDRNDGLFRLSVSGGTATVDPLSPADSPADVTVDIATLSQLAVGTHGVAAAERLAGLEIQDASVRDPLADVFETESVYLGEFF</sequence>
<keyword evidence="3" id="KW-1185">Reference proteome</keyword>
<organism evidence="2 3">
    <name type="scientific">Haloarcula rubripromontorii</name>
    <dbReference type="NCBI Taxonomy" id="1705562"/>
    <lineage>
        <taxon>Archaea</taxon>
        <taxon>Methanobacteriati</taxon>
        <taxon>Methanobacteriota</taxon>
        <taxon>Stenosarchaea group</taxon>
        <taxon>Halobacteria</taxon>
        <taxon>Halobacteriales</taxon>
        <taxon>Haloarculaceae</taxon>
        <taxon>Haloarcula</taxon>
    </lineage>
</organism>
<dbReference type="PANTHER" id="PTHR37817">
    <property type="entry name" value="N-ACETYLTRANSFERASE EIS"/>
    <property type="match status" value="1"/>
</dbReference>
<dbReference type="InterPro" id="IPR000182">
    <property type="entry name" value="GNAT_dom"/>
</dbReference>
<dbReference type="OrthoDB" id="212302at2157"/>
<accession>A0A0M9AKA1</accession>
<dbReference type="CDD" id="cd04301">
    <property type="entry name" value="NAT_SF"/>
    <property type="match status" value="1"/>
</dbReference>
<dbReference type="Pfam" id="PF17668">
    <property type="entry name" value="Acetyltransf_17"/>
    <property type="match status" value="1"/>
</dbReference>
<evidence type="ECO:0000313" key="2">
    <source>
        <dbReference type="EMBL" id="KOX93732.1"/>
    </source>
</evidence>
<dbReference type="InterPro" id="IPR041380">
    <property type="entry name" value="Acetyltransf_17"/>
</dbReference>
<dbReference type="AlphaFoldDB" id="A0A0M9AKA1"/>
<dbReference type="SUPFAM" id="SSF55718">
    <property type="entry name" value="SCP-like"/>
    <property type="match status" value="1"/>
</dbReference>
<protein>
    <recommendedName>
        <fullName evidence="1">N-acetyltransferase domain-containing protein</fullName>
    </recommendedName>
</protein>
<evidence type="ECO:0000259" key="1">
    <source>
        <dbReference type="PROSITE" id="PS51186"/>
    </source>
</evidence>
<dbReference type="RefSeq" id="WP_053967422.1">
    <property type="nucleotide sequence ID" value="NZ_LIUF01000002.1"/>
</dbReference>
<proteinExistence type="predicted"/>
<dbReference type="InterPro" id="IPR051554">
    <property type="entry name" value="Acetyltransferase_Eis"/>
</dbReference>
<dbReference type="GO" id="GO:0034069">
    <property type="term" value="F:aminoglycoside N-acetyltransferase activity"/>
    <property type="evidence" value="ECO:0007669"/>
    <property type="project" value="TreeGrafter"/>
</dbReference>
<dbReference type="Gene3D" id="3.30.1050.10">
    <property type="entry name" value="SCP2 sterol-binding domain"/>
    <property type="match status" value="1"/>
</dbReference>
<dbReference type="Pfam" id="PF13530">
    <property type="entry name" value="SCP2_2"/>
    <property type="match status" value="1"/>
</dbReference>